<dbReference type="PANTHER" id="PTHR45527:SF1">
    <property type="entry name" value="FATTY ACID SYNTHASE"/>
    <property type="match status" value="1"/>
</dbReference>
<dbReference type="Pfam" id="PF00501">
    <property type="entry name" value="AMP-binding"/>
    <property type="match status" value="1"/>
</dbReference>
<dbReference type="Pfam" id="PF13193">
    <property type="entry name" value="AMP-binding_C"/>
    <property type="match status" value="1"/>
</dbReference>
<feature type="domain" description="AMP-binding enzyme C-terminal" evidence="3">
    <location>
        <begin position="138"/>
        <end position="209"/>
    </location>
</feature>
<evidence type="ECO:0000313" key="5">
    <source>
        <dbReference type="Proteomes" id="UP001601627"/>
    </source>
</evidence>
<gene>
    <name evidence="4" type="ORF">ACFVZC_35385</name>
</gene>
<evidence type="ECO:0000259" key="2">
    <source>
        <dbReference type="Pfam" id="PF00501"/>
    </source>
</evidence>
<keyword evidence="5" id="KW-1185">Reference proteome</keyword>
<comment type="caution">
    <text evidence="4">The sequence shown here is derived from an EMBL/GenBank/DDBJ whole genome shotgun (WGS) entry which is preliminary data.</text>
</comment>
<proteinExistence type="predicted"/>
<dbReference type="InterPro" id="IPR045851">
    <property type="entry name" value="AMP-bd_C_sf"/>
</dbReference>
<protein>
    <submittedName>
        <fullName evidence="4">AMP-binding protein</fullName>
    </submittedName>
</protein>
<dbReference type="Proteomes" id="UP001601627">
    <property type="component" value="Unassembled WGS sequence"/>
</dbReference>
<sequence>MENLYGPTELTVTCTGYRLPADPARWPRTANGTVPIGTAHPGAETLVVDERLRPAEEGELLVRGAQRFPGYLDPADDPGRFAAGEPGTGLIPCEGGPLTDAHWYRTGDRVARDGEGLVHLGRLDSQVKISGYRVELAEVEEALRARPGVTNAVVVARTDLSAPVLQAVCIGNAPDPAPLLEALQERLPAYMVPRTLLRLPELPLNLNGKTDRGAVAAALDMARRAAPRTPLRTPADRTAAGVLRTPSPSPEGAR</sequence>
<dbReference type="SUPFAM" id="SSF56801">
    <property type="entry name" value="Acetyl-CoA synthetase-like"/>
    <property type="match status" value="1"/>
</dbReference>
<feature type="domain" description="AMP-dependent synthetase/ligase" evidence="2">
    <location>
        <begin position="2"/>
        <end position="72"/>
    </location>
</feature>
<evidence type="ECO:0000256" key="1">
    <source>
        <dbReference type="SAM" id="MobiDB-lite"/>
    </source>
</evidence>
<dbReference type="PANTHER" id="PTHR45527">
    <property type="entry name" value="NONRIBOSOMAL PEPTIDE SYNTHETASE"/>
    <property type="match status" value="1"/>
</dbReference>
<dbReference type="Gene3D" id="3.40.50.12780">
    <property type="entry name" value="N-terminal domain of ligase-like"/>
    <property type="match status" value="1"/>
</dbReference>
<reference evidence="4 5" key="1">
    <citation type="submission" date="2024-09" db="EMBL/GenBank/DDBJ databases">
        <title>The Natural Products Discovery Center: Release of the First 8490 Sequenced Strains for Exploring Actinobacteria Biosynthetic Diversity.</title>
        <authorList>
            <person name="Kalkreuter E."/>
            <person name="Kautsar S.A."/>
            <person name="Yang D."/>
            <person name="Bader C.D."/>
            <person name="Teijaro C.N."/>
            <person name="Fluegel L."/>
            <person name="Davis C.M."/>
            <person name="Simpson J.R."/>
            <person name="Lauterbach L."/>
            <person name="Steele A.D."/>
            <person name="Gui C."/>
            <person name="Meng S."/>
            <person name="Li G."/>
            <person name="Viehrig K."/>
            <person name="Ye F."/>
            <person name="Su P."/>
            <person name="Kiefer A.F."/>
            <person name="Nichols A."/>
            <person name="Cepeda A.J."/>
            <person name="Yan W."/>
            <person name="Fan B."/>
            <person name="Jiang Y."/>
            <person name="Adhikari A."/>
            <person name="Zheng C.-J."/>
            <person name="Schuster L."/>
            <person name="Cowan T.M."/>
            <person name="Smanski M.J."/>
            <person name="Chevrette M.G."/>
            <person name="De Carvalho L.P.S."/>
            <person name="Shen B."/>
        </authorList>
    </citation>
    <scope>NUCLEOTIDE SEQUENCE [LARGE SCALE GENOMIC DNA]</scope>
    <source>
        <strain evidence="4 5">NPDC058328</strain>
    </source>
</reference>
<dbReference type="EMBL" id="JBHVZQ010000062">
    <property type="protein sequence ID" value="MFF1278610.1"/>
    <property type="molecule type" value="Genomic_DNA"/>
</dbReference>
<name>A0ABW6QHT4_9ACTN</name>
<feature type="compositionally biased region" description="Low complexity" evidence="1">
    <location>
        <begin position="227"/>
        <end position="240"/>
    </location>
</feature>
<feature type="region of interest" description="Disordered" evidence="1">
    <location>
        <begin position="225"/>
        <end position="254"/>
    </location>
</feature>
<dbReference type="InterPro" id="IPR042099">
    <property type="entry name" value="ANL_N_sf"/>
</dbReference>
<dbReference type="RefSeq" id="WP_388241279.1">
    <property type="nucleotide sequence ID" value="NZ_JBHVZQ010000062.1"/>
</dbReference>
<dbReference type="InterPro" id="IPR000873">
    <property type="entry name" value="AMP-dep_synth/lig_dom"/>
</dbReference>
<evidence type="ECO:0000259" key="3">
    <source>
        <dbReference type="Pfam" id="PF13193"/>
    </source>
</evidence>
<organism evidence="4 5">
    <name type="scientific">Streptomyces marokkonensis</name>
    <dbReference type="NCBI Taxonomy" id="324855"/>
    <lineage>
        <taxon>Bacteria</taxon>
        <taxon>Bacillati</taxon>
        <taxon>Actinomycetota</taxon>
        <taxon>Actinomycetes</taxon>
        <taxon>Kitasatosporales</taxon>
        <taxon>Streptomycetaceae</taxon>
        <taxon>Streptomyces</taxon>
    </lineage>
</organism>
<dbReference type="InterPro" id="IPR025110">
    <property type="entry name" value="AMP-bd_C"/>
</dbReference>
<evidence type="ECO:0000313" key="4">
    <source>
        <dbReference type="EMBL" id="MFF1278610.1"/>
    </source>
</evidence>
<dbReference type="Gene3D" id="3.30.300.30">
    <property type="match status" value="1"/>
</dbReference>
<accession>A0ABW6QHT4</accession>